<evidence type="ECO:0000256" key="11">
    <source>
        <dbReference type="ARBA" id="ARBA00034776"/>
    </source>
</evidence>
<keyword evidence="10" id="KW-0206">Cytoskeleton</keyword>
<evidence type="ECO:0000256" key="10">
    <source>
        <dbReference type="ARBA" id="ARBA00023212"/>
    </source>
</evidence>
<proteinExistence type="inferred from homology"/>
<dbReference type="PANTHER" id="PTHR13034">
    <property type="entry name" value="DYNACTIN P62 SUBUNIT"/>
    <property type="match status" value="1"/>
</dbReference>
<dbReference type="Pfam" id="PF05502">
    <property type="entry name" value="Dynactin_p62"/>
    <property type="match status" value="1"/>
</dbReference>
<keyword evidence="7" id="KW-0832">Ubl conjugation</keyword>
<name>A0A0C9MG41_9FUNG</name>
<keyword evidence="8" id="KW-0007">Acetylation</keyword>
<comment type="subunit">
    <text evidence="13">Subunit of dynactin, a multiprotein complex part of a tripartite complex with dynein and a adapter, such as BICDL1, BICD2 or HOOK3. The dynactin complex is built around ACTR1A/ACTB filament and consists of an actin-related filament composed of a shoulder domain, a pointed end and a barbed end. Its length is defined by its flexible shoulder domain. The soulder is composed of 2 DCTN1 subunits, 4 DCTN2 and 2 DCTN3. The 4 DCNT2 (via N-terminus) bind the ACTR1A filament and act as molecular rulers to determine the length. The pointed end is important for binding dynein-dynactin cargo adapters. Consists of 4 subunits: ACTR10, DCNT4, DCTN5 and DCTN6. The barbed end is composed of a CAPZA1:CAPZB heterodimers, which binds ACTR1A/ACTB filament and dynactin and stabilizes dynactin. Interacts with ATP7B, but not ATP7A, in a copper-dependent manner. Interacts with ANK2; this interaction is required for localization at costameres. Interacts with N4BP2L1.</text>
</comment>
<evidence type="ECO:0000256" key="4">
    <source>
        <dbReference type="ARBA" id="ARBA00022490"/>
    </source>
</evidence>
<dbReference type="InterPro" id="IPR008603">
    <property type="entry name" value="DCTN4"/>
</dbReference>
<evidence type="ECO:0000256" key="8">
    <source>
        <dbReference type="ARBA" id="ARBA00022990"/>
    </source>
</evidence>
<evidence type="ECO:0000256" key="3">
    <source>
        <dbReference type="ARBA" id="ARBA00004657"/>
    </source>
</evidence>
<protein>
    <recommendedName>
        <fullName evidence="12">Dynactin subunit 4</fullName>
    </recommendedName>
</protein>
<keyword evidence="9" id="KW-0175">Coiled coil</keyword>
<dbReference type="AlphaFoldDB" id="A0A0C9MG41"/>
<evidence type="ECO:0000256" key="5">
    <source>
        <dbReference type="ARBA" id="ARBA00022499"/>
    </source>
</evidence>
<evidence type="ECO:0000256" key="14">
    <source>
        <dbReference type="SAM" id="MobiDB-lite"/>
    </source>
</evidence>
<dbReference type="GO" id="GO:0001725">
    <property type="term" value="C:stress fiber"/>
    <property type="evidence" value="ECO:0007669"/>
    <property type="project" value="UniProtKB-SubCell"/>
</dbReference>
<evidence type="ECO:0000256" key="1">
    <source>
        <dbReference type="ARBA" id="ARBA00004300"/>
    </source>
</evidence>
<evidence type="ECO:0000256" key="7">
    <source>
        <dbReference type="ARBA" id="ARBA00022843"/>
    </source>
</evidence>
<comment type="similarity">
    <text evidence="11">Belongs to the dynactin subunit 4 family.</text>
</comment>
<accession>A0A0C9MG41</accession>
<keyword evidence="16" id="KW-1185">Reference proteome</keyword>
<evidence type="ECO:0000256" key="2">
    <source>
        <dbReference type="ARBA" id="ARBA00004529"/>
    </source>
</evidence>
<dbReference type="GO" id="GO:0005869">
    <property type="term" value="C:dynactin complex"/>
    <property type="evidence" value="ECO:0007669"/>
    <property type="project" value="InterPro"/>
</dbReference>
<reference evidence="15" key="1">
    <citation type="submission" date="2014-09" db="EMBL/GenBank/DDBJ databases">
        <title>Draft genome sequence of an oleaginous Mucoromycotina fungus Mucor ambiguus NBRC6742.</title>
        <authorList>
            <person name="Takeda I."/>
            <person name="Yamane N."/>
            <person name="Morita T."/>
            <person name="Tamano K."/>
            <person name="Machida M."/>
            <person name="Baker S."/>
            <person name="Koike H."/>
        </authorList>
    </citation>
    <scope>NUCLEOTIDE SEQUENCE</scope>
    <source>
        <strain evidence="15">NBRC 6742</strain>
    </source>
</reference>
<keyword evidence="5" id="KW-1017">Isopeptide bond</keyword>
<organism evidence="15">
    <name type="scientific">Mucor ambiguus</name>
    <dbReference type="NCBI Taxonomy" id="91626"/>
    <lineage>
        <taxon>Eukaryota</taxon>
        <taxon>Fungi</taxon>
        <taxon>Fungi incertae sedis</taxon>
        <taxon>Mucoromycota</taxon>
        <taxon>Mucoromycotina</taxon>
        <taxon>Mucoromycetes</taxon>
        <taxon>Mucorales</taxon>
        <taxon>Mucorineae</taxon>
        <taxon>Mucoraceae</taxon>
        <taxon>Mucor</taxon>
    </lineage>
</organism>
<feature type="compositionally biased region" description="Acidic residues" evidence="14">
    <location>
        <begin position="350"/>
        <end position="364"/>
    </location>
</feature>
<feature type="region of interest" description="Disordered" evidence="14">
    <location>
        <begin position="343"/>
        <end position="369"/>
    </location>
</feature>
<evidence type="ECO:0000313" key="16">
    <source>
        <dbReference type="Proteomes" id="UP000053815"/>
    </source>
</evidence>
<dbReference type="STRING" id="91626.A0A0C9MG41"/>
<sequence>MSALGPAPGPYFLACNVCRWNSQEINMTFEKPTSLALQLQKNEEALPDAKEFDQLKEHFEKHLRVNSPPSLPTSFLSFSSSTAFSKYMGSQFQHDSQAQQGKLDDISDYEPSVQIPDDDVRLLELMTTLRSVDGVSSLSQRFSQLYDQPYELSKVHPQRIHLAIKRSKRCRSCRHILIKPEQKAQATRFKIKLVAMNYIPTITLLKLPRKNWPLQIGVPTQLVLKFTNPLYEEMNITLATPQIRKKSTDEEETEHKIRGKVTILSPHFTVGAFNETIEYDDEMYPTGNRRNNANSAANAYVDGVYEKRNNYTSILVEVIPDQAGEFKFPLLVTYNYKSDEDRMDVSSGDIDADEMDDMDVDDSMDGSKKSSLRFDDDKIKSYSFWCLIGLGSAV</sequence>
<evidence type="ECO:0000256" key="6">
    <source>
        <dbReference type="ARBA" id="ARBA00022553"/>
    </source>
</evidence>
<evidence type="ECO:0000313" key="15">
    <source>
        <dbReference type="EMBL" id="GAN00933.1"/>
    </source>
</evidence>
<dbReference type="EMBL" id="DF836292">
    <property type="protein sequence ID" value="GAN00933.1"/>
    <property type="molecule type" value="Genomic_DNA"/>
</dbReference>
<dbReference type="PANTHER" id="PTHR13034:SF2">
    <property type="entry name" value="DYNACTIN SUBUNIT 4"/>
    <property type="match status" value="1"/>
</dbReference>
<dbReference type="Proteomes" id="UP000053815">
    <property type="component" value="Unassembled WGS sequence"/>
</dbReference>
<evidence type="ECO:0000256" key="9">
    <source>
        <dbReference type="ARBA" id="ARBA00023054"/>
    </source>
</evidence>
<dbReference type="OrthoDB" id="283815at2759"/>
<evidence type="ECO:0000256" key="12">
    <source>
        <dbReference type="ARBA" id="ARBA00034864"/>
    </source>
</evidence>
<comment type="subcellular location">
    <subcellularLocation>
        <location evidence="1">Cytoplasm</location>
        <location evidence="1">Cytoskeleton</location>
        <location evidence="1">Microtubule organizing center</location>
        <location evidence="1">Centrosome</location>
    </subcellularLocation>
    <subcellularLocation>
        <location evidence="2">Cytoplasm</location>
        <location evidence="2">Cytoskeleton</location>
        <location evidence="2">Stress fiber</location>
    </subcellularLocation>
    <subcellularLocation>
        <location evidence="3">Cytoplasm</location>
        <location evidence="3">Myofibril</location>
    </subcellularLocation>
</comment>
<keyword evidence="6" id="KW-0597">Phosphoprotein</keyword>
<evidence type="ECO:0000256" key="13">
    <source>
        <dbReference type="ARBA" id="ARBA00093507"/>
    </source>
</evidence>
<gene>
    <name evidence="15" type="ORF">MAM1_0003d00361</name>
</gene>
<keyword evidence="4" id="KW-0963">Cytoplasm</keyword>